<feature type="region of interest" description="Disordered" evidence="1">
    <location>
        <begin position="1"/>
        <end position="43"/>
    </location>
</feature>
<proteinExistence type="predicted"/>
<sequence length="70" mass="7761">MGWGNDHHVYQRVQPGEQPPDPHLLAVSGLLDTPSPSADTSRVKNHQIHIHQESQVYPITKNSEQKSGAI</sequence>
<organism evidence="2 3">
    <name type="scientific">Apolygus lucorum</name>
    <name type="common">Small green plant bug</name>
    <name type="synonym">Lygocoris lucorum</name>
    <dbReference type="NCBI Taxonomy" id="248454"/>
    <lineage>
        <taxon>Eukaryota</taxon>
        <taxon>Metazoa</taxon>
        <taxon>Ecdysozoa</taxon>
        <taxon>Arthropoda</taxon>
        <taxon>Hexapoda</taxon>
        <taxon>Insecta</taxon>
        <taxon>Pterygota</taxon>
        <taxon>Neoptera</taxon>
        <taxon>Paraneoptera</taxon>
        <taxon>Hemiptera</taxon>
        <taxon>Heteroptera</taxon>
        <taxon>Panheteroptera</taxon>
        <taxon>Cimicomorpha</taxon>
        <taxon>Miridae</taxon>
        <taxon>Mirini</taxon>
        <taxon>Apolygus</taxon>
    </lineage>
</organism>
<evidence type="ECO:0000256" key="1">
    <source>
        <dbReference type="SAM" id="MobiDB-lite"/>
    </source>
</evidence>
<gene>
    <name evidence="2" type="ORF">GE061_005104</name>
</gene>
<accession>A0A8S9WX37</accession>
<reference evidence="2" key="1">
    <citation type="journal article" date="2021" name="Mol. Ecol. Resour.">
        <title>Apolygus lucorum genome provides insights into omnivorousness and mesophyll feeding.</title>
        <authorList>
            <person name="Liu Y."/>
            <person name="Liu H."/>
            <person name="Wang H."/>
            <person name="Huang T."/>
            <person name="Liu B."/>
            <person name="Yang B."/>
            <person name="Yin L."/>
            <person name="Li B."/>
            <person name="Zhang Y."/>
            <person name="Zhang S."/>
            <person name="Jiang F."/>
            <person name="Zhang X."/>
            <person name="Ren Y."/>
            <person name="Wang B."/>
            <person name="Wang S."/>
            <person name="Lu Y."/>
            <person name="Wu K."/>
            <person name="Fan W."/>
            <person name="Wang G."/>
        </authorList>
    </citation>
    <scope>NUCLEOTIDE SEQUENCE</scope>
    <source>
        <strain evidence="2">12Hb</strain>
    </source>
</reference>
<name>A0A8S9WX37_APOLU</name>
<dbReference type="AlphaFoldDB" id="A0A8S9WX37"/>
<evidence type="ECO:0000313" key="2">
    <source>
        <dbReference type="EMBL" id="KAF6200661.1"/>
    </source>
</evidence>
<dbReference type="EMBL" id="WIXP02000013">
    <property type="protein sequence ID" value="KAF6200661.1"/>
    <property type="molecule type" value="Genomic_DNA"/>
</dbReference>
<comment type="caution">
    <text evidence="2">The sequence shown here is derived from an EMBL/GenBank/DDBJ whole genome shotgun (WGS) entry which is preliminary data.</text>
</comment>
<protein>
    <submittedName>
        <fullName evidence="2">Uncharacterized protein</fullName>
    </submittedName>
</protein>
<evidence type="ECO:0000313" key="3">
    <source>
        <dbReference type="Proteomes" id="UP000466442"/>
    </source>
</evidence>
<keyword evidence="3" id="KW-1185">Reference proteome</keyword>
<dbReference type="Proteomes" id="UP000466442">
    <property type="component" value="Unassembled WGS sequence"/>
</dbReference>